<dbReference type="EMBL" id="RWIT01000008">
    <property type="protein sequence ID" value="RSK47485.1"/>
    <property type="molecule type" value="Genomic_DNA"/>
</dbReference>
<reference evidence="2 3" key="1">
    <citation type="submission" date="2018-12" db="EMBL/GenBank/DDBJ databases">
        <authorList>
            <person name="Feng G."/>
            <person name="Zhu H."/>
        </authorList>
    </citation>
    <scope>NUCLEOTIDE SEQUENCE [LARGE SCALE GENOMIC DNA]</scope>
    <source>
        <strain evidence="2 3">KCTC 12533</strain>
    </source>
</reference>
<name>A0A3R9MJR1_9BACT</name>
<sequence>MEGLFFVLCWFLAFLFIVTLGLMKFVVIPWGLLRAFFHSDWIPPVVKQVVAWTVGILVLLLFGFLSWSWYRQWQVRQTAAVERYLPPIRLTAHQPGLLPFPLGRGRIEVARYTQDPLLVVSGDLVVEGRLRAYFTASPGLKFLNETNTVRVSTEQGDATQATGRSVYDPGSRTVSGSLRCVLPSGKPLSVTFSSTPITRP</sequence>
<evidence type="ECO:0000313" key="2">
    <source>
        <dbReference type="EMBL" id="RSK47485.1"/>
    </source>
</evidence>
<keyword evidence="1" id="KW-1133">Transmembrane helix</keyword>
<dbReference type="AlphaFoldDB" id="A0A3R9MJR1"/>
<proteinExistence type="predicted"/>
<feature type="transmembrane region" description="Helical" evidence="1">
    <location>
        <begin position="50"/>
        <end position="70"/>
    </location>
</feature>
<comment type="caution">
    <text evidence="2">The sequence shown here is derived from an EMBL/GenBank/DDBJ whole genome shotgun (WGS) entry which is preliminary data.</text>
</comment>
<dbReference type="OrthoDB" id="882188at2"/>
<keyword evidence="1" id="KW-0812">Transmembrane</keyword>
<evidence type="ECO:0000256" key="1">
    <source>
        <dbReference type="SAM" id="Phobius"/>
    </source>
</evidence>
<evidence type="ECO:0000313" key="3">
    <source>
        <dbReference type="Proteomes" id="UP000273500"/>
    </source>
</evidence>
<gene>
    <name evidence="2" type="ORF">EI291_14600</name>
</gene>
<protein>
    <submittedName>
        <fullName evidence="2">Uncharacterized protein</fullName>
    </submittedName>
</protein>
<feature type="transmembrane region" description="Helical" evidence="1">
    <location>
        <begin position="7"/>
        <end position="30"/>
    </location>
</feature>
<dbReference type="Proteomes" id="UP000273500">
    <property type="component" value="Unassembled WGS sequence"/>
</dbReference>
<accession>A0A3R9MJR1</accession>
<keyword evidence="1" id="KW-0472">Membrane</keyword>
<organism evidence="2 3">
    <name type="scientific">Hymenobacter rigui</name>
    <dbReference type="NCBI Taxonomy" id="334424"/>
    <lineage>
        <taxon>Bacteria</taxon>
        <taxon>Pseudomonadati</taxon>
        <taxon>Bacteroidota</taxon>
        <taxon>Cytophagia</taxon>
        <taxon>Cytophagales</taxon>
        <taxon>Hymenobacteraceae</taxon>
        <taxon>Hymenobacter</taxon>
    </lineage>
</organism>
<dbReference type="RefSeq" id="WP_125421333.1">
    <property type="nucleotide sequence ID" value="NZ_RWIT01000008.1"/>
</dbReference>
<keyword evidence="3" id="KW-1185">Reference proteome</keyword>